<keyword evidence="3" id="KW-1185">Reference proteome</keyword>
<reference evidence="2" key="1">
    <citation type="journal article" date="2014" name="Int. J. Syst. Evol. Microbiol.">
        <title>Complete genome sequence of Corynebacterium casei LMG S-19264T (=DSM 44701T), isolated from a smear-ripened cheese.</title>
        <authorList>
            <consortium name="US DOE Joint Genome Institute (JGI-PGF)"/>
            <person name="Walter F."/>
            <person name="Albersmeier A."/>
            <person name="Kalinowski J."/>
            <person name="Ruckert C."/>
        </authorList>
    </citation>
    <scope>NUCLEOTIDE SEQUENCE</scope>
    <source>
        <strain evidence="2">CGMCC 1.6293</strain>
    </source>
</reference>
<feature type="domain" description="PilZ" evidence="1">
    <location>
        <begin position="11"/>
        <end position="103"/>
    </location>
</feature>
<dbReference type="SUPFAM" id="SSF141371">
    <property type="entry name" value="PilZ domain-like"/>
    <property type="match status" value="1"/>
</dbReference>
<dbReference type="Pfam" id="PF07238">
    <property type="entry name" value="PilZ"/>
    <property type="match status" value="1"/>
</dbReference>
<dbReference type="Proteomes" id="UP000649829">
    <property type="component" value="Unassembled WGS sequence"/>
</dbReference>
<dbReference type="GO" id="GO:0035438">
    <property type="term" value="F:cyclic-di-GMP binding"/>
    <property type="evidence" value="ECO:0007669"/>
    <property type="project" value="InterPro"/>
</dbReference>
<organism evidence="2 3">
    <name type="scientific">Pseudooceanicola nanhaiensis</name>
    <dbReference type="NCBI Taxonomy" id="375761"/>
    <lineage>
        <taxon>Bacteria</taxon>
        <taxon>Pseudomonadati</taxon>
        <taxon>Pseudomonadota</taxon>
        <taxon>Alphaproteobacteria</taxon>
        <taxon>Rhodobacterales</taxon>
        <taxon>Paracoccaceae</taxon>
        <taxon>Pseudooceanicola</taxon>
    </lineage>
</organism>
<evidence type="ECO:0000259" key="1">
    <source>
        <dbReference type="Pfam" id="PF07238"/>
    </source>
</evidence>
<accession>A0A917SNM4</accession>
<dbReference type="AlphaFoldDB" id="A0A917SNM4"/>
<dbReference type="RefSeq" id="WP_028285632.1">
    <property type="nucleotide sequence ID" value="NZ_BMLF01000001.1"/>
</dbReference>
<gene>
    <name evidence="2" type="ORF">GCM10011534_07130</name>
</gene>
<reference evidence="2" key="2">
    <citation type="submission" date="2020-09" db="EMBL/GenBank/DDBJ databases">
        <authorList>
            <person name="Sun Q."/>
            <person name="Zhou Y."/>
        </authorList>
    </citation>
    <scope>NUCLEOTIDE SEQUENCE</scope>
    <source>
        <strain evidence="2">CGMCC 1.6293</strain>
    </source>
</reference>
<dbReference type="InterPro" id="IPR009875">
    <property type="entry name" value="PilZ_domain"/>
</dbReference>
<evidence type="ECO:0000313" key="2">
    <source>
        <dbReference type="EMBL" id="GGL87696.1"/>
    </source>
</evidence>
<dbReference type="Gene3D" id="2.40.10.220">
    <property type="entry name" value="predicted glycosyltransferase like domains"/>
    <property type="match status" value="1"/>
</dbReference>
<evidence type="ECO:0000313" key="3">
    <source>
        <dbReference type="Proteomes" id="UP000649829"/>
    </source>
</evidence>
<proteinExistence type="predicted"/>
<protein>
    <recommendedName>
        <fullName evidence="1">PilZ domain-containing protein</fullName>
    </recommendedName>
</protein>
<dbReference type="EMBL" id="BMLF01000001">
    <property type="protein sequence ID" value="GGL87696.1"/>
    <property type="molecule type" value="Genomic_DNA"/>
</dbReference>
<name>A0A917SNM4_9RHOB</name>
<comment type="caution">
    <text evidence="2">The sequence shown here is derived from an EMBL/GenBank/DDBJ whole genome shotgun (WGS) entry which is preliminary data.</text>
</comment>
<sequence length="116" mass="13397">MQTLARYPHTDRRQHPRVPVDLSCQVNFSDRMAHGRLRDLSLGGARVEMPLHVAAYTFDRLTSLHMRNIGLVRVRWRWSRDHLVGMEFLSPEAIRQALSRFLAEQAPPEGIRPTDG</sequence>